<evidence type="ECO:0000256" key="4">
    <source>
        <dbReference type="ARBA" id="ARBA00023136"/>
    </source>
</evidence>
<evidence type="ECO:0008006" key="11">
    <source>
        <dbReference type="Google" id="ProtNLM"/>
    </source>
</evidence>
<feature type="chain" id="PRO_5035222972" description="RagB/SusD family nutrient uptake outer membrane protein" evidence="6">
    <location>
        <begin position="23"/>
        <end position="629"/>
    </location>
</feature>
<comment type="similarity">
    <text evidence="2">Belongs to the SusD family.</text>
</comment>
<evidence type="ECO:0000259" key="7">
    <source>
        <dbReference type="Pfam" id="PF07980"/>
    </source>
</evidence>
<dbReference type="InterPro" id="IPR012944">
    <property type="entry name" value="SusD_RagB_dom"/>
</dbReference>
<evidence type="ECO:0000256" key="6">
    <source>
        <dbReference type="SAM" id="SignalP"/>
    </source>
</evidence>
<reference evidence="9" key="2">
    <citation type="submission" date="2020-09" db="EMBL/GenBank/DDBJ databases">
        <authorList>
            <person name="Sun Q."/>
            <person name="Zhou Y."/>
        </authorList>
    </citation>
    <scope>NUCLEOTIDE SEQUENCE</scope>
    <source>
        <strain evidence="9">CGMCC 1.15448</strain>
    </source>
</reference>
<keyword evidence="3 6" id="KW-0732">Signal</keyword>
<evidence type="ECO:0000256" key="3">
    <source>
        <dbReference type="ARBA" id="ARBA00022729"/>
    </source>
</evidence>
<comment type="caution">
    <text evidence="9">The sequence shown here is derived from an EMBL/GenBank/DDBJ whole genome shotgun (WGS) entry which is preliminary data.</text>
</comment>
<keyword evidence="5" id="KW-0998">Cell outer membrane</keyword>
<protein>
    <recommendedName>
        <fullName evidence="11">RagB/SusD family nutrient uptake outer membrane protein</fullName>
    </recommendedName>
</protein>
<comment type="subcellular location">
    <subcellularLocation>
        <location evidence="1">Cell outer membrane</location>
    </subcellularLocation>
</comment>
<gene>
    <name evidence="9" type="ORF">GCM10011511_03850</name>
</gene>
<feature type="signal peptide" evidence="6">
    <location>
        <begin position="1"/>
        <end position="22"/>
    </location>
</feature>
<dbReference type="InterPro" id="IPR011990">
    <property type="entry name" value="TPR-like_helical_dom_sf"/>
</dbReference>
<keyword evidence="10" id="KW-1185">Reference proteome</keyword>
<name>A0A8J2U7J9_9BACT</name>
<feature type="domain" description="RagB/SusD" evidence="7">
    <location>
        <begin position="317"/>
        <end position="629"/>
    </location>
</feature>
<dbReference type="EMBL" id="BMJC01000001">
    <property type="protein sequence ID" value="GGA83934.1"/>
    <property type="molecule type" value="Genomic_DNA"/>
</dbReference>
<dbReference type="RefSeq" id="WP_229688729.1">
    <property type="nucleotide sequence ID" value="NZ_BMJC01000001.1"/>
</dbReference>
<dbReference type="Pfam" id="PF14322">
    <property type="entry name" value="SusD-like_3"/>
    <property type="match status" value="1"/>
</dbReference>
<dbReference type="GO" id="GO:0009279">
    <property type="term" value="C:cell outer membrane"/>
    <property type="evidence" value="ECO:0007669"/>
    <property type="project" value="UniProtKB-SubCell"/>
</dbReference>
<evidence type="ECO:0000256" key="2">
    <source>
        <dbReference type="ARBA" id="ARBA00006275"/>
    </source>
</evidence>
<feature type="domain" description="SusD-like N-terminal" evidence="8">
    <location>
        <begin position="87"/>
        <end position="223"/>
    </location>
</feature>
<organism evidence="9 10">
    <name type="scientific">Puia dinghuensis</name>
    <dbReference type="NCBI Taxonomy" id="1792502"/>
    <lineage>
        <taxon>Bacteria</taxon>
        <taxon>Pseudomonadati</taxon>
        <taxon>Bacteroidota</taxon>
        <taxon>Chitinophagia</taxon>
        <taxon>Chitinophagales</taxon>
        <taxon>Chitinophagaceae</taxon>
        <taxon>Puia</taxon>
    </lineage>
</organism>
<proteinExistence type="inferred from homology"/>
<evidence type="ECO:0000256" key="1">
    <source>
        <dbReference type="ARBA" id="ARBA00004442"/>
    </source>
</evidence>
<reference evidence="9" key="1">
    <citation type="journal article" date="2014" name="Int. J. Syst. Evol. Microbiol.">
        <title>Complete genome sequence of Corynebacterium casei LMG S-19264T (=DSM 44701T), isolated from a smear-ripened cheese.</title>
        <authorList>
            <consortium name="US DOE Joint Genome Institute (JGI-PGF)"/>
            <person name="Walter F."/>
            <person name="Albersmeier A."/>
            <person name="Kalinowski J."/>
            <person name="Ruckert C."/>
        </authorList>
    </citation>
    <scope>NUCLEOTIDE SEQUENCE</scope>
    <source>
        <strain evidence="9">CGMCC 1.15448</strain>
    </source>
</reference>
<accession>A0A8J2U7J9</accession>
<dbReference type="Proteomes" id="UP000607559">
    <property type="component" value="Unassembled WGS sequence"/>
</dbReference>
<evidence type="ECO:0000259" key="8">
    <source>
        <dbReference type="Pfam" id="PF14322"/>
    </source>
</evidence>
<evidence type="ECO:0000256" key="5">
    <source>
        <dbReference type="ARBA" id="ARBA00023237"/>
    </source>
</evidence>
<dbReference type="PROSITE" id="PS51257">
    <property type="entry name" value="PROKAR_LIPOPROTEIN"/>
    <property type="match status" value="1"/>
</dbReference>
<sequence length="629" mass="69388">MTPKIKLFTRMLPFVAAVVLFTACSKGFLNTQPLNQISSTATWADGGLSEAFVTDIYNGLQNGGFPEQQLSSLSDEAVFVHPGRGINTINEGTLSPSNLGWVDGTYEWGSMYSRIRAANVALENLKTATFSDTVLNHRLQGEAHFLRAYFYHQLLRYYGGVPLVAHSYGLNQDYSIARSPFADCVNFITADCDTAASLLTGKTLARGRATALAAKALKSRILLYAASDLHDIPTAKGNSSTISSFSNPELLGYTSGDRTARWQAAKDAAWAVLQAGSGYQLGLTAPAAPADAQNYYTSIAMGGGSNAPGMDKAAAVELIFERDFTPQLYTGGPGTDGTSVGLDNGPNGYHNWAGNAPIQELVDDYEMMDGSKFSWSKPAEAAAPYTNRDPRLYATILYDGAGWKPRSKITSNPDPANQIQSGQYEMVHGGVLQPGLDTRQSPVENWNGSWTAYYMHKFIDPDPNVVDNNTRQYIPWPFLRYTEAVLNYVEACIELGDNSDALLWLNKIRYRAGMPAITVTGNALLQEYRNERRVELAYEEHRYHDARRWMIAPTTLGRSCVFINVVGTLKPGALAPSPYRHDTTDYNYTYTPVVDNSLENRTWIDKMYFRPISRDEVNKNAKLIQNPGY</sequence>
<evidence type="ECO:0000313" key="10">
    <source>
        <dbReference type="Proteomes" id="UP000607559"/>
    </source>
</evidence>
<dbReference type="Pfam" id="PF07980">
    <property type="entry name" value="SusD_RagB"/>
    <property type="match status" value="1"/>
</dbReference>
<evidence type="ECO:0000313" key="9">
    <source>
        <dbReference type="EMBL" id="GGA83934.1"/>
    </source>
</evidence>
<dbReference type="Gene3D" id="1.25.40.390">
    <property type="match status" value="1"/>
</dbReference>
<dbReference type="InterPro" id="IPR033985">
    <property type="entry name" value="SusD-like_N"/>
</dbReference>
<dbReference type="SUPFAM" id="SSF48452">
    <property type="entry name" value="TPR-like"/>
    <property type="match status" value="1"/>
</dbReference>
<dbReference type="AlphaFoldDB" id="A0A8J2U7J9"/>
<keyword evidence="4" id="KW-0472">Membrane</keyword>